<protein>
    <submittedName>
        <fullName evidence="1">Uncharacterized protein</fullName>
    </submittedName>
</protein>
<evidence type="ECO:0000313" key="1">
    <source>
        <dbReference type="EMBL" id="ETX14429.1"/>
    </source>
</evidence>
<dbReference type="EMBL" id="JALZ01000011">
    <property type="protein sequence ID" value="ETX14429.1"/>
    <property type="molecule type" value="Genomic_DNA"/>
</dbReference>
<name>X7EED7_9RHOB</name>
<dbReference type="AlphaFoldDB" id="X7EED7"/>
<proteinExistence type="predicted"/>
<reference evidence="1 2" key="1">
    <citation type="submission" date="2014-01" db="EMBL/GenBank/DDBJ databases">
        <title>Roseivivax halodurans JCM 10272 Genome Sequencing.</title>
        <authorList>
            <person name="Lai Q."/>
            <person name="Li G."/>
            <person name="Shao Z."/>
        </authorList>
    </citation>
    <scope>NUCLEOTIDE SEQUENCE [LARGE SCALE GENOMIC DNA]</scope>
    <source>
        <strain evidence="1 2">JCM 10272</strain>
    </source>
</reference>
<dbReference type="Proteomes" id="UP000022447">
    <property type="component" value="Unassembled WGS sequence"/>
</dbReference>
<dbReference type="STRING" id="1449350.OCH239_03785"/>
<sequence length="33" mass="3525">MQAEGKRVLVTKPTYAGRVFEGRVTAFVGPSTA</sequence>
<keyword evidence="2" id="KW-1185">Reference proteome</keyword>
<gene>
    <name evidence="1" type="ORF">OCH239_03785</name>
</gene>
<accession>X7EED7</accession>
<organism evidence="1 2">
    <name type="scientific">Roseivivax halodurans JCM 10272</name>
    <dbReference type="NCBI Taxonomy" id="1449350"/>
    <lineage>
        <taxon>Bacteria</taxon>
        <taxon>Pseudomonadati</taxon>
        <taxon>Pseudomonadota</taxon>
        <taxon>Alphaproteobacteria</taxon>
        <taxon>Rhodobacterales</taxon>
        <taxon>Roseobacteraceae</taxon>
        <taxon>Roseivivax</taxon>
    </lineage>
</organism>
<evidence type="ECO:0000313" key="2">
    <source>
        <dbReference type="Proteomes" id="UP000022447"/>
    </source>
</evidence>
<comment type="caution">
    <text evidence="1">The sequence shown here is derived from an EMBL/GenBank/DDBJ whole genome shotgun (WGS) entry which is preliminary data.</text>
</comment>